<proteinExistence type="predicted"/>
<name>A0A645FIW8_9ZZZZ</name>
<organism evidence="1">
    <name type="scientific">bioreactor metagenome</name>
    <dbReference type="NCBI Taxonomy" id="1076179"/>
    <lineage>
        <taxon>unclassified sequences</taxon>
        <taxon>metagenomes</taxon>
        <taxon>ecological metagenomes</taxon>
    </lineage>
</organism>
<protein>
    <submittedName>
        <fullName evidence="1">Uncharacterized protein</fullName>
    </submittedName>
</protein>
<dbReference type="AlphaFoldDB" id="A0A645FIW8"/>
<dbReference type="EMBL" id="VSSQ01058723">
    <property type="protein sequence ID" value="MPN12384.1"/>
    <property type="molecule type" value="Genomic_DNA"/>
</dbReference>
<evidence type="ECO:0000313" key="1">
    <source>
        <dbReference type="EMBL" id="MPN12384.1"/>
    </source>
</evidence>
<sequence>MSSFLPFKLKTKNLSVIIFDKIHLLLLPGSPKVSAGFNWIEITDNHISYAVVVEINLPVCFYFKYNNIW</sequence>
<comment type="caution">
    <text evidence="1">The sequence shown here is derived from an EMBL/GenBank/DDBJ whole genome shotgun (WGS) entry which is preliminary data.</text>
</comment>
<gene>
    <name evidence="1" type="ORF">SDC9_159702</name>
</gene>
<accession>A0A645FIW8</accession>
<reference evidence="1" key="1">
    <citation type="submission" date="2019-08" db="EMBL/GenBank/DDBJ databases">
        <authorList>
            <person name="Kucharzyk K."/>
            <person name="Murdoch R.W."/>
            <person name="Higgins S."/>
            <person name="Loffler F."/>
        </authorList>
    </citation>
    <scope>NUCLEOTIDE SEQUENCE</scope>
</reference>